<dbReference type="SUPFAM" id="SSF52499">
    <property type="entry name" value="Isochorismatase-like hydrolases"/>
    <property type="match status" value="1"/>
</dbReference>
<evidence type="ECO:0000256" key="1">
    <source>
        <dbReference type="ARBA" id="ARBA00006336"/>
    </source>
</evidence>
<dbReference type="PATRIC" id="fig|1423726.3.peg.2543"/>
<evidence type="ECO:0000259" key="3">
    <source>
        <dbReference type="Pfam" id="PF00857"/>
    </source>
</evidence>
<dbReference type="OrthoDB" id="2299335at2"/>
<dbReference type="PANTHER" id="PTHR43540">
    <property type="entry name" value="PEROXYUREIDOACRYLATE/UREIDOACRYLATE AMIDOHYDROLASE-RELATED"/>
    <property type="match status" value="1"/>
</dbReference>
<evidence type="ECO:0000313" key="4">
    <source>
        <dbReference type="EMBL" id="KRK39482.1"/>
    </source>
</evidence>
<sequence length="168" mass="18628">MSKTALITIDLQPGLKALAHYVFRQDPADFETLLQRNQLAVTWFTQHQLPVFNLVLQPPLLPKYFSRSLLTTTLNDGSCLLGRTKPSAFSQPNLIKRLRQANAQTVVITGLTTDNGIAKTVADAEGYGLTTIVIRDATMARNAALQATNLAKFHQVCTWTEFLNTQNN</sequence>
<dbReference type="STRING" id="1423726.FC07_GL002451"/>
<dbReference type="Gene3D" id="3.40.50.850">
    <property type="entry name" value="Isochorismatase-like"/>
    <property type="match status" value="1"/>
</dbReference>
<name>A0A0R1H7K2_9LACO</name>
<organism evidence="4 5">
    <name type="scientific">Loigolactobacillus bifermentans DSM 20003</name>
    <dbReference type="NCBI Taxonomy" id="1423726"/>
    <lineage>
        <taxon>Bacteria</taxon>
        <taxon>Bacillati</taxon>
        <taxon>Bacillota</taxon>
        <taxon>Bacilli</taxon>
        <taxon>Lactobacillales</taxon>
        <taxon>Lactobacillaceae</taxon>
        <taxon>Loigolactobacillus</taxon>
    </lineage>
</organism>
<dbReference type="InterPro" id="IPR036380">
    <property type="entry name" value="Isochorismatase-like_sf"/>
</dbReference>
<evidence type="ECO:0000313" key="5">
    <source>
        <dbReference type="Proteomes" id="UP000051461"/>
    </source>
</evidence>
<protein>
    <recommendedName>
        <fullName evidence="3">Isochorismatase-like domain-containing protein</fullName>
    </recommendedName>
</protein>
<comment type="similarity">
    <text evidence="1">Belongs to the isochorismatase family.</text>
</comment>
<dbReference type="InterPro" id="IPR050272">
    <property type="entry name" value="Isochorismatase-like_hydrls"/>
</dbReference>
<accession>A0A0R1H7K2</accession>
<dbReference type="AlphaFoldDB" id="A0A0R1H7K2"/>
<keyword evidence="5" id="KW-1185">Reference proteome</keyword>
<dbReference type="PANTHER" id="PTHR43540:SF6">
    <property type="entry name" value="ISOCHORISMATASE-LIKE DOMAIN-CONTAINING PROTEIN"/>
    <property type="match status" value="1"/>
</dbReference>
<dbReference type="EMBL" id="AZDA01000043">
    <property type="protein sequence ID" value="KRK39482.1"/>
    <property type="molecule type" value="Genomic_DNA"/>
</dbReference>
<dbReference type="InterPro" id="IPR000868">
    <property type="entry name" value="Isochorismatase-like_dom"/>
</dbReference>
<dbReference type="Proteomes" id="UP000051461">
    <property type="component" value="Unassembled WGS sequence"/>
</dbReference>
<gene>
    <name evidence="4" type="ORF">FC07_GL002451</name>
</gene>
<dbReference type="Pfam" id="PF00857">
    <property type="entry name" value="Isochorismatase"/>
    <property type="match status" value="1"/>
</dbReference>
<dbReference type="RefSeq" id="WP_057904280.1">
    <property type="nucleotide sequence ID" value="NZ_AZDA01000043.1"/>
</dbReference>
<reference evidence="4 5" key="1">
    <citation type="journal article" date="2015" name="Genome Announc.">
        <title>Expanding the biotechnology potential of lactobacilli through comparative genomics of 213 strains and associated genera.</title>
        <authorList>
            <person name="Sun Z."/>
            <person name="Harris H.M."/>
            <person name="McCann A."/>
            <person name="Guo C."/>
            <person name="Argimon S."/>
            <person name="Zhang W."/>
            <person name="Yang X."/>
            <person name="Jeffery I.B."/>
            <person name="Cooney J.C."/>
            <person name="Kagawa T.F."/>
            <person name="Liu W."/>
            <person name="Song Y."/>
            <person name="Salvetti E."/>
            <person name="Wrobel A."/>
            <person name="Rasinkangas P."/>
            <person name="Parkhill J."/>
            <person name="Rea M.C."/>
            <person name="O'Sullivan O."/>
            <person name="Ritari J."/>
            <person name="Douillard F.P."/>
            <person name="Paul Ross R."/>
            <person name="Yang R."/>
            <person name="Briner A.E."/>
            <person name="Felis G.E."/>
            <person name="de Vos W.M."/>
            <person name="Barrangou R."/>
            <person name="Klaenhammer T.R."/>
            <person name="Caufield P.W."/>
            <person name="Cui Y."/>
            <person name="Zhang H."/>
            <person name="O'Toole P.W."/>
        </authorList>
    </citation>
    <scope>NUCLEOTIDE SEQUENCE [LARGE SCALE GENOMIC DNA]</scope>
    <source>
        <strain evidence="4 5">DSM 20003</strain>
    </source>
</reference>
<comment type="caution">
    <text evidence="4">The sequence shown here is derived from an EMBL/GenBank/DDBJ whole genome shotgun (WGS) entry which is preliminary data.</text>
</comment>
<keyword evidence="2" id="KW-0378">Hydrolase</keyword>
<dbReference type="GO" id="GO:0016787">
    <property type="term" value="F:hydrolase activity"/>
    <property type="evidence" value="ECO:0007669"/>
    <property type="project" value="UniProtKB-KW"/>
</dbReference>
<feature type="domain" description="Isochorismatase-like" evidence="3">
    <location>
        <begin position="4"/>
        <end position="158"/>
    </location>
</feature>
<proteinExistence type="inferred from homology"/>
<evidence type="ECO:0000256" key="2">
    <source>
        <dbReference type="ARBA" id="ARBA00022801"/>
    </source>
</evidence>